<proteinExistence type="predicted"/>
<evidence type="ECO:0000313" key="2">
    <source>
        <dbReference type="Proteomes" id="UP001557465"/>
    </source>
</evidence>
<gene>
    <name evidence="1" type="ORF">AB4874_18480</name>
</gene>
<organism evidence="1 2">
    <name type="scientific">Thioclava arctica</name>
    <dbReference type="NCBI Taxonomy" id="3238301"/>
    <lineage>
        <taxon>Bacteria</taxon>
        <taxon>Pseudomonadati</taxon>
        <taxon>Pseudomonadota</taxon>
        <taxon>Alphaproteobacteria</taxon>
        <taxon>Rhodobacterales</taxon>
        <taxon>Paracoccaceae</taxon>
        <taxon>Thioclava</taxon>
    </lineage>
</organism>
<sequence>MFQDLYWADAGPHQSRAEFGGAYPIEAALDELRLAARDLAFAETAEMIAQNRITVMDGMIAACEKDATQSATSDAVALRDAAANLREERASLVATLPLECDFRADQRDLARARIAAVHARLRAWLENPDAVEAAFNPNIAQDEAVDLVHEGLACSPDDIAMTARAQARARLYEVSAGEALDISPVAPMLATHCAAWLAGRLVARARARRIRS</sequence>
<dbReference type="Proteomes" id="UP001557465">
    <property type="component" value="Unassembled WGS sequence"/>
</dbReference>
<accession>A0ABV3TQL8</accession>
<dbReference type="RefSeq" id="WP_368393090.1">
    <property type="nucleotide sequence ID" value="NZ_JBFRYC010000020.1"/>
</dbReference>
<name>A0ABV3TQL8_9RHOB</name>
<evidence type="ECO:0000313" key="1">
    <source>
        <dbReference type="EMBL" id="MEX1663580.1"/>
    </source>
</evidence>
<dbReference type="EMBL" id="JBFRYC010000020">
    <property type="protein sequence ID" value="MEX1663580.1"/>
    <property type="molecule type" value="Genomic_DNA"/>
</dbReference>
<comment type="caution">
    <text evidence="1">The sequence shown here is derived from an EMBL/GenBank/DDBJ whole genome shotgun (WGS) entry which is preliminary data.</text>
</comment>
<keyword evidence="2" id="KW-1185">Reference proteome</keyword>
<protein>
    <submittedName>
        <fullName evidence="1">Uncharacterized protein</fullName>
    </submittedName>
</protein>
<reference evidence="1 2" key="1">
    <citation type="journal article" date="2011" name="Int. J. Syst. Evol. Microbiol.">
        <title>Zhongshania antarctica gen. nov., sp. nov. and Zhongshania guokunii sp. nov., gammaproteobacteria respectively isolated from coastal attached (fast) ice and surface seawater of the Antarctic.</title>
        <authorList>
            <person name="Li H.J."/>
            <person name="Zhang X.Y."/>
            <person name="Chen C.X."/>
            <person name="Zhang Y.J."/>
            <person name="Gao Z.M."/>
            <person name="Yu Y."/>
            <person name="Chen X.L."/>
            <person name="Chen B."/>
            <person name="Zhang Y.Z."/>
        </authorList>
    </citation>
    <scope>NUCLEOTIDE SEQUENCE [LARGE SCALE GENOMIC DNA]</scope>
    <source>
        <strain evidence="1 2">15-R06ZXC-3</strain>
    </source>
</reference>